<proteinExistence type="predicted"/>
<name>A0A6J7W808_9CAUD</name>
<sequence>MIPQSHINATCEIICREAIANMADGNLRFSYAGFLLDKQVQLAPSEREAYIRVISEMLGD</sequence>
<protein>
    <submittedName>
        <fullName evidence="1">Uncharacterized protein</fullName>
    </submittedName>
</protein>
<accession>A0A6J7W808</accession>
<gene>
    <name evidence="1" type="ORF">UFOVP150_34</name>
</gene>
<organism evidence="1">
    <name type="scientific">uncultured Caudovirales phage</name>
    <dbReference type="NCBI Taxonomy" id="2100421"/>
    <lineage>
        <taxon>Viruses</taxon>
        <taxon>Duplodnaviria</taxon>
        <taxon>Heunggongvirae</taxon>
        <taxon>Uroviricota</taxon>
        <taxon>Caudoviricetes</taxon>
        <taxon>Peduoviridae</taxon>
        <taxon>Maltschvirus</taxon>
        <taxon>Maltschvirus maltsch</taxon>
    </lineage>
</organism>
<dbReference type="EMBL" id="LR798199">
    <property type="protein sequence ID" value="CAB5155870.1"/>
    <property type="molecule type" value="Genomic_DNA"/>
</dbReference>
<reference evidence="1" key="1">
    <citation type="submission" date="2020-05" db="EMBL/GenBank/DDBJ databases">
        <authorList>
            <person name="Chiriac C."/>
            <person name="Salcher M."/>
            <person name="Ghai R."/>
            <person name="Kavagutti S V."/>
        </authorList>
    </citation>
    <scope>NUCLEOTIDE SEQUENCE</scope>
</reference>
<evidence type="ECO:0000313" key="1">
    <source>
        <dbReference type="EMBL" id="CAB5155870.1"/>
    </source>
</evidence>